<dbReference type="InterPro" id="IPR011009">
    <property type="entry name" value="Kinase-like_dom_sf"/>
</dbReference>
<dbReference type="InterPro" id="IPR000719">
    <property type="entry name" value="Prot_kinase_dom"/>
</dbReference>
<organism evidence="4 5">
    <name type="scientific">Rhizophagus irregularis (strain DAOM 197198w)</name>
    <name type="common">Glomus intraradices</name>
    <dbReference type="NCBI Taxonomy" id="1432141"/>
    <lineage>
        <taxon>Eukaryota</taxon>
        <taxon>Fungi</taxon>
        <taxon>Fungi incertae sedis</taxon>
        <taxon>Mucoromycota</taxon>
        <taxon>Glomeromycotina</taxon>
        <taxon>Glomeromycetes</taxon>
        <taxon>Glomerales</taxon>
        <taxon>Glomeraceae</taxon>
        <taxon>Rhizophagus</taxon>
    </lineage>
</organism>
<dbReference type="HOGENOM" id="CLU_000288_7_34_1"/>
<evidence type="ECO:0000313" key="4">
    <source>
        <dbReference type="EMBL" id="EXX57298.1"/>
    </source>
</evidence>
<dbReference type="PROSITE" id="PS50011">
    <property type="entry name" value="PROTEIN_KINASE_DOM"/>
    <property type="match status" value="1"/>
</dbReference>
<accession>A0A015LRF7</accession>
<comment type="caution">
    <text evidence="4">The sequence shown here is derived from an EMBL/GenBank/DDBJ whole genome shotgun (WGS) entry which is preliminary data.</text>
</comment>
<evidence type="ECO:0000259" key="3">
    <source>
        <dbReference type="PROSITE" id="PS50011"/>
    </source>
</evidence>
<protein>
    <submittedName>
        <fullName evidence="4">Kic1p</fullName>
    </submittedName>
</protein>
<dbReference type="SUPFAM" id="SSF56112">
    <property type="entry name" value="Protein kinase-like (PK-like)"/>
    <property type="match status" value="1"/>
</dbReference>
<dbReference type="Gene3D" id="1.10.510.10">
    <property type="entry name" value="Transferase(Phosphotransferase) domain 1"/>
    <property type="match status" value="1"/>
</dbReference>
<sequence>MSTTSIELIYQTISRAFASLGYNIHKDFNDINELIQQIILADNSLTKDEKIKAIEIINKNHDSCKILFNVGTKRICENCNQECLATLYCENCIRNYLKSNFSNWTSKNVNIDNFIQKCQMETLKPNGIVEWIPYNNLQNIKYFTKGGFSEIYTADWIGGWYNEWNSKNQQLERVKEPRIQNNIGKVILKKLENVENASQNWFEEAKLHLTITNKYPRIANCFGLTQSPLNGNYMLVMKKFDTNLRNYLQQNHNQLTWKERIRITIEITEALGWIHKYENSVYRDMHSGNILYSQYTDNWCISDFGFCGPVDKSLNSIYGNLPYIAPEVIAGRKYSFSSDIYSIAIIMWEISFGKPPFNNYEHNYYLAMNIINGIRPKIVSGTPLKYKELIKQCWDADPLKRPDDYTLGVKINEINVSYQNMPNELGVDNNNLKVSNLGINYTRHGSFTSKVHQFENFPEPKNATEEEQEVFHSKPYDFSISTNHIDDFNNLNDQNYVDVSKTNSISIDTNNNHKIEKIQPIKRHTITIYDKDDEIYNNPNLHPENDDFEIPDG</sequence>
<feature type="domain" description="Protein kinase" evidence="3">
    <location>
        <begin position="137"/>
        <end position="416"/>
    </location>
</feature>
<dbReference type="Pfam" id="PF07714">
    <property type="entry name" value="PK_Tyr_Ser-Thr"/>
    <property type="match status" value="1"/>
</dbReference>
<dbReference type="InterPro" id="IPR051681">
    <property type="entry name" value="Ser/Thr_Kinases-Pseudokinases"/>
</dbReference>
<keyword evidence="2" id="KW-0067">ATP-binding</keyword>
<keyword evidence="1" id="KW-0547">Nucleotide-binding</keyword>
<dbReference type="OrthoDB" id="2411664at2759"/>
<evidence type="ECO:0000256" key="1">
    <source>
        <dbReference type="ARBA" id="ARBA00022741"/>
    </source>
</evidence>
<gene>
    <name evidence="4" type="ORF">RirG_208470</name>
</gene>
<reference evidence="4 5" key="1">
    <citation type="submission" date="2014-02" db="EMBL/GenBank/DDBJ databases">
        <title>Single nucleus genome sequencing reveals high similarity among nuclei of an endomycorrhizal fungus.</title>
        <authorList>
            <person name="Lin K."/>
            <person name="Geurts R."/>
            <person name="Zhang Z."/>
            <person name="Limpens E."/>
            <person name="Saunders D.G."/>
            <person name="Mu D."/>
            <person name="Pang E."/>
            <person name="Cao H."/>
            <person name="Cha H."/>
            <person name="Lin T."/>
            <person name="Zhou Q."/>
            <person name="Shang Y."/>
            <person name="Li Y."/>
            <person name="Ivanov S."/>
            <person name="Sharma T."/>
            <person name="Velzen R.V."/>
            <person name="Ruijter N.D."/>
            <person name="Aanen D.K."/>
            <person name="Win J."/>
            <person name="Kamoun S."/>
            <person name="Bisseling T."/>
            <person name="Huang S."/>
        </authorList>
    </citation>
    <scope>NUCLEOTIDE SEQUENCE [LARGE SCALE GENOMIC DNA]</scope>
    <source>
        <strain evidence="5">DAOM197198w</strain>
    </source>
</reference>
<dbReference type="GO" id="GO:0005524">
    <property type="term" value="F:ATP binding"/>
    <property type="evidence" value="ECO:0007669"/>
    <property type="project" value="UniProtKB-KW"/>
</dbReference>
<dbReference type="EMBL" id="JEMT01027411">
    <property type="protein sequence ID" value="EXX57298.1"/>
    <property type="molecule type" value="Genomic_DNA"/>
</dbReference>
<dbReference type="InterPro" id="IPR001245">
    <property type="entry name" value="Ser-Thr/Tyr_kinase_cat_dom"/>
</dbReference>
<keyword evidence="5" id="KW-1185">Reference proteome</keyword>
<dbReference type="GO" id="GO:0004674">
    <property type="term" value="F:protein serine/threonine kinase activity"/>
    <property type="evidence" value="ECO:0007669"/>
    <property type="project" value="TreeGrafter"/>
</dbReference>
<dbReference type="AlphaFoldDB" id="A0A015LRF7"/>
<name>A0A015LRF7_RHIIW</name>
<dbReference type="PANTHER" id="PTHR44329:SF298">
    <property type="entry name" value="MIXED LINEAGE KINASE DOMAIN-LIKE PROTEIN"/>
    <property type="match status" value="1"/>
</dbReference>
<evidence type="ECO:0000256" key="2">
    <source>
        <dbReference type="ARBA" id="ARBA00022840"/>
    </source>
</evidence>
<dbReference type="PANTHER" id="PTHR44329">
    <property type="entry name" value="SERINE/THREONINE-PROTEIN KINASE TNNI3K-RELATED"/>
    <property type="match status" value="1"/>
</dbReference>
<proteinExistence type="predicted"/>
<dbReference type="Proteomes" id="UP000022910">
    <property type="component" value="Unassembled WGS sequence"/>
</dbReference>
<evidence type="ECO:0000313" key="5">
    <source>
        <dbReference type="Proteomes" id="UP000022910"/>
    </source>
</evidence>